<sequence>MNATLLPAVADPAFDRLKAVLNRLGGAPPQVLLLEGGSEEQRLDLARYWAARCNCPQAASREDGAPCLACPVCLQIASGEYLDLAAYDGRISNREDEENPGLVRSFNMQRVRELKSRLRDAPHGQGRRVVLLMGLNLNRDEAANALLKALEEPSPTTVFVLLAPQREQLLPTLVSRSFCLTLPWPDSRARDAALAPWEELLAAFLRDGQGFLDKVSARGAMDPALAGRLLLACQKSLSRVLADEAESPLDISLAALDARGRAVCCRWLAEAQDMLQYGVTPARVLEALTARLFVLRQDVAGKPSQSH</sequence>
<name>A0A6L5XIG0_9BACT</name>
<keyword evidence="2" id="KW-1185">Reference proteome</keyword>
<dbReference type="AlphaFoldDB" id="A0A6L5XIG0"/>
<dbReference type="Proteomes" id="UP000477488">
    <property type="component" value="Unassembled WGS sequence"/>
</dbReference>
<gene>
    <name evidence="1" type="ORF">FYJ44_02870</name>
</gene>
<accession>A0A6L5XIG0</accession>
<protein>
    <submittedName>
        <fullName evidence="1">DNA polymerase III subunit delta</fullName>
    </submittedName>
</protein>
<evidence type="ECO:0000313" key="1">
    <source>
        <dbReference type="EMBL" id="MSS27005.1"/>
    </source>
</evidence>
<reference evidence="1 2" key="1">
    <citation type="submission" date="2019-09" db="EMBL/GenBank/DDBJ databases">
        <title>In-depth cultivation of the pig gut microbiome towards novel bacterial diversity and tailored functional studies.</title>
        <authorList>
            <person name="Wylensek D."/>
            <person name="Hitch T.C.A."/>
            <person name="Clavel T."/>
        </authorList>
    </citation>
    <scope>NUCLEOTIDE SEQUENCE [LARGE SCALE GENOMIC DNA]</scope>
    <source>
        <strain evidence="1 2">PG-178-WT-4</strain>
    </source>
</reference>
<comment type="caution">
    <text evidence="1">The sequence shown here is derived from an EMBL/GenBank/DDBJ whole genome shotgun (WGS) entry which is preliminary data.</text>
</comment>
<proteinExistence type="predicted"/>
<dbReference type="SUPFAM" id="SSF52540">
    <property type="entry name" value="P-loop containing nucleoside triphosphate hydrolases"/>
    <property type="match status" value="1"/>
</dbReference>
<dbReference type="Gene3D" id="3.40.50.300">
    <property type="entry name" value="P-loop containing nucleotide triphosphate hydrolases"/>
    <property type="match status" value="1"/>
</dbReference>
<dbReference type="Pfam" id="PF13177">
    <property type="entry name" value="DNA_pol3_delta2"/>
    <property type="match status" value="1"/>
</dbReference>
<dbReference type="InterPro" id="IPR027417">
    <property type="entry name" value="P-loop_NTPase"/>
</dbReference>
<evidence type="ECO:0000313" key="2">
    <source>
        <dbReference type="Proteomes" id="UP000477488"/>
    </source>
</evidence>
<organism evidence="1 2">
    <name type="scientific">Desulfovibrio porci</name>
    <dbReference type="NCBI Taxonomy" id="2605782"/>
    <lineage>
        <taxon>Bacteria</taxon>
        <taxon>Pseudomonadati</taxon>
        <taxon>Thermodesulfobacteriota</taxon>
        <taxon>Desulfovibrionia</taxon>
        <taxon>Desulfovibrionales</taxon>
        <taxon>Desulfovibrionaceae</taxon>
        <taxon>Desulfovibrio</taxon>
    </lineage>
</organism>
<dbReference type="RefSeq" id="WP_154508975.1">
    <property type="nucleotide sequence ID" value="NZ_VUMH01000002.1"/>
</dbReference>
<dbReference type="EMBL" id="VUMH01000002">
    <property type="protein sequence ID" value="MSS27005.1"/>
    <property type="molecule type" value="Genomic_DNA"/>
</dbReference>